<sequence>MKYTEVQSSRSGTTAIYQGDDGSLVNVYEMKSGRVEYCPVSALNPSLTVRVRPESARTFECDKITQVVTVPAER</sequence>
<dbReference type="AlphaFoldDB" id="A0A6M3LMU6"/>
<gene>
    <name evidence="1" type="ORF">MM415B09686_0002</name>
</gene>
<name>A0A6M3LMU6_9ZZZZ</name>
<protein>
    <submittedName>
        <fullName evidence="1">Uncharacterized protein</fullName>
    </submittedName>
</protein>
<evidence type="ECO:0000313" key="1">
    <source>
        <dbReference type="EMBL" id="QJA96310.1"/>
    </source>
</evidence>
<reference evidence="1" key="1">
    <citation type="submission" date="2020-03" db="EMBL/GenBank/DDBJ databases">
        <title>The deep terrestrial virosphere.</title>
        <authorList>
            <person name="Holmfeldt K."/>
            <person name="Nilsson E."/>
            <person name="Simone D."/>
            <person name="Lopez-Fernandez M."/>
            <person name="Wu X."/>
            <person name="de Brujin I."/>
            <person name="Lundin D."/>
            <person name="Andersson A."/>
            <person name="Bertilsson S."/>
            <person name="Dopson M."/>
        </authorList>
    </citation>
    <scope>NUCLEOTIDE SEQUENCE</scope>
    <source>
        <strain evidence="1">MM415B09686</strain>
    </source>
</reference>
<accession>A0A6M3LMU6</accession>
<proteinExistence type="predicted"/>
<organism evidence="1">
    <name type="scientific">viral metagenome</name>
    <dbReference type="NCBI Taxonomy" id="1070528"/>
    <lineage>
        <taxon>unclassified sequences</taxon>
        <taxon>metagenomes</taxon>
        <taxon>organismal metagenomes</taxon>
    </lineage>
</organism>
<dbReference type="EMBL" id="MT143388">
    <property type="protein sequence ID" value="QJA96310.1"/>
    <property type="molecule type" value="Genomic_DNA"/>
</dbReference>